<dbReference type="AlphaFoldDB" id="A0A3M8ATX6"/>
<sequence length="95" mass="10594">MQAKEMGVMFTRHAEQITSKCWGDFLQQLEEKGLYVLIETDTIGRVMSPLGGLMPMPCKSETLHIVTADELEQRGLPLGHHIVTKPKAKDKTTTA</sequence>
<keyword evidence="2" id="KW-1185">Reference proteome</keyword>
<evidence type="ECO:0000313" key="1">
    <source>
        <dbReference type="EMBL" id="RNB54644.1"/>
    </source>
</evidence>
<reference evidence="1 2" key="1">
    <citation type="submission" date="2018-10" db="EMBL/GenBank/DDBJ databases">
        <title>Phylogenomics of Brevibacillus.</title>
        <authorList>
            <person name="Dunlap C."/>
        </authorList>
    </citation>
    <scope>NUCLEOTIDE SEQUENCE [LARGE SCALE GENOMIC DNA]</scope>
    <source>
        <strain evidence="1 2">DSM 100115</strain>
    </source>
</reference>
<dbReference type="OrthoDB" id="2473691at2"/>
<organism evidence="1 2">
    <name type="scientific">Brevibacillus gelatini</name>
    <dbReference type="NCBI Taxonomy" id="1655277"/>
    <lineage>
        <taxon>Bacteria</taxon>
        <taxon>Bacillati</taxon>
        <taxon>Bacillota</taxon>
        <taxon>Bacilli</taxon>
        <taxon>Bacillales</taxon>
        <taxon>Paenibacillaceae</taxon>
        <taxon>Brevibacillus</taxon>
    </lineage>
</organism>
<evidence type="ECO:0000313" key="2">
    <source>
        <dbReference type="Proteomes" id="UP000268829"/>
    </source>
</evidence>
<dbReference type="RefSeq" id="WP_122905787.1">
    <property type="nucleotide sequence ID" value="NZ_RHHS01000039.1"/>
</dbReference>
<accession>A0A3M8ATX6</accession>
<gene>
    <name evidence="1" type="ORF">EDM57_16525</name>
</gene>
<comment type="caution">
    <text evidence="1">The sequence shown here is derived from an EMBL/GenBank/DDBJ whole genome shotgun (WGS) entry which is preliminary data.</text>
</comment>
<proteinExistence type="predicted"/>
<name>A0A3M8ATX6_9BACL</name>
<protein>
    <submittedName>
        <fullName evidence="1">Uncharacterized protein</fullName>
    </submittedName>
</protein>
<dbReference type="Proteomes" id="UP000268829">
    <property type="component" value="Unassembled WGS sequence"/>
</dbReference>
<dbReference type="EMBL" id="RHHS01000039">
    <property type="protein sequence ID" value="RNB54644.1"/>
    <property type="molecule type" value="Genomic_DNA"/>
</dbReference>